<gene>
    <name evidence="1" type="ORF">PUN28_018827</name>
</gene>
<evidence type="ECO:0000313" key="1">
    <source>
        <dbReference type="EMBL" id="KAL0101289.1"/>
    </source>
</evidence>
<accession>A0AAW2EC86</accession>
<dbReference type="EMBL" id="JADYXP020000024">
    <property type="protein sequence ID" value="KAL0101289.1"/>
    <property type="molecule type" value="Genomic_DNA"/>
</dbReference>
<evidence type="ECO:0000313" key="2">
    <source>
        <dbReference type="Proteomes" id="UP001430953"/>
    </source>
</evidence>
<comment type="caution">
    <text evidence="1">The sequence shown here is derived from an EMBL/GenBank/DDBJ whole genome shotgun (WGS) entry which is preliminary data.</text>
</comment>
<dbReference type="AlphaFoldDB" id="A0AAW2EC86"/>
<sequence length="98" mass="11875">MTRTDFLLDADIIKTTRKFVCKYKCRYYTRWIDTLSKKTSFSLVSSEKKKNIKNVQTFLLSIKFLYTRNNKSNTKILKHRCDILLKYNLFYKKKCIIN</sequence>
<protein>
    <submittedName>
        <fullName evidence="1">Uncharacterized protein</fullName>
    </submittedName>
</protein>
<dbReference type="Proteomes" id="UP001430953">
    <property type="component" value="Unassembled WGS sequence"/>
</dbReference>
<keyword evidence="2" id="KW-1185">Reference proteome</keyword>
<name>A0AAW2EC86_9HYME</name>
<organism evidence="1 2">
    <name type="scientific">Cardiocondyla obscurior</name>
    <dbReference type="NCBI Taxonomy" id="286306"/>
    <lineage>
        <taxon>Eukaryota</taxon>
        <taxon>Metazoa</taxon>
        <taxon>Ecdysozoa</taxon>
        <taxon>Arthropoda</taxon>
        <taxon>Hexapoda</taxon>
        <taxon>Insecta</taxon>
        <taxon>Pterygota</taxon>
        <taxon>Neoptera</taxon>
        <taxon>Endopterygota</taxon>
        <taxon>Hymenoptera</taxon>
        <taxon>Apocrita</taxon>
        <taxon>Aculeata</taxon>
        <taxon>Formicoidea</taxon>
        <taxon>Formicidae</taxon>
        <taxon>Myrmicinae</taxon>
        <taxon>Cardiocondyla</taxon>
    </lineage>
</organism>
<reference evidence="1 2" key="1">
    <citation type="submission" date="2023-03" db="EMBL/GenBank/DDBJ databases">
        <title>High recombination rates correlate with genetic variation in Cardiocondyla obscurior ants.</title>
        <authorList>
            <person name="Errbii M."/>
        </authorList>
    </citation>
    <scope>NUCLEOTIDE SEQUENCE [LARGE SCALE GENOMIC DNA]</scope>
    <source>
        <strain evidence="1">Alpha-2009</strain>
        <tissue evidence="1">Whole body</tissue>
    </source>
</reference>
<proteinExistence type="predicted"/>